<dbReference type="RefSeq" id="WP_152754059.1">
    <property type="nucleotide sequence ID" value="NZ_CP086142.1"/>
</dbReference>
<gene>
    <name evidence="2" type="ORF">E4V82_22920</name>
</gene>
<proteinExistence type="predicted"/>
<evidence type="ECO:0000313" key="2">
    <source>
        <dbReference type="EMBL" id="MPQ64918.1"/>
    </source>
</evidence>
<keyword evidence="2" id="KW-0808">Transferase</keyword>
<comment type="caution">
    <text evidence="2">The sequence shown here is derived from an EMBL/GenBank/DDBJ whole genome shotgun (WGS) entry which is preliminary data.</text>
</comment>
<dbReference type="GO" id="GO:0004343">
    <property type="term" value="F:glucosamine 6-phosphate N-acetyltransferase activity"/>
    <property type="evidence" value="ECO:0007669"/>
    <property type="project" value="TreeGrafter"/>
</dbReference>
<dbReference type="Pfam" id="PF00583">
    <property type="entry name" value="Acetyltransf_1"/>
    <property type="match status" value="1"/>
</dbReference>
<dbReference type="Proteomes" id="UP000342249">
    <property type="component" value="Unassembled WGS sequence"/>
</dbReference>
<feature type="domain" description="N-acetyltransferase" evidence="1">
    <location>
        <begin position="2"/>
        <end position="145"/>
    </location>
</feature>
<dbReference type="InterPro" id="IPR016181">
    <property type="entry name" value="Acyl_CoA_acyltransferase"/>
</dbReference>
<dbReference type="SUPFAM" id="SSF55729">
    <property type="entry name" value="Acyl-CoA N-acyltransferases (Nat)"/>
    <property type="match status" value="1"/>
</dbReference>
<dbReference type="EMBL" id="SPSF01000059">
    <property type="protein sequence ID" value="MPQ64918.1"/>
    <property type="molecule type" value="Genomic_DNA"/>
</dbReference>
<organism evidence="2 3">
    <name type="scientific">Clostridium estertheticum</name>
    <dbReference type="NCBI Taxonomy" id="238834"/>
    <lineage>
        <taxon>Bacteria</taxon>
        <taxon>Bacillati</taxon>
        <taxon>Bacillota</taxon>
        <taxon>Clostridia</taxon>
        <taxon>Eubacteriales</taxon>
        <taxon>Clostridiaceae</taxon>
        <taxon>Clostridium</taxon>
    </lineage>
</organism>
<name>A0A5N7J844_9CLOT</name>
<dbReference type="InterPro" id="IPR039143">
    <property type="entry name" value="GNPNAT1-like"/>
</dbReference>
<reference evidence="2 3" key="1">
    <citation type="journal article" date="2019" name="Lett. Appl. Microbiol.">
        <title>A case of 'blown pack' spoilage of vacuum-packaged pork likely associated with Clostridium estertheticum in Canada.</title>
        <authorList>
            <person name="Zhang P."/>
            <person name="Ward P."/>
            <person name="McMullen L.M."/>
            <person name="Yang X."/>
        </authorList>
    </citation>
    <scope>NUCLEOTIDE SEQUENCE [LARGE SCALE GENOMIC DNA]</scope>
    <source>
        <strain evidence="2 3">MA19</strain>
    </source>
</reference>
<sequence length="145" mass="16547">MITIKKIIYDDLGDLANLYEELLERKTNLEKFNQSFDCINSDKDYLLIGAKDDNGKLVGSLLGIICKDLGGDCRPYIIIENVIVKSSCRGIGIGKLLMSFIEDFARMKNCYFTMLVSAFRRKDSHKFYESIGYANDVVKGFKKYL</sequence>
<dbReference type="Gene3D" id="3.40.630.30">
    <property type="match status" value="1"/>
</dbReference>
<protein>
    <submittedName>
        <fullName evidence="2">GNAT family N-acetyltransferase</fullName>
    </submittedName>
</protein>
<dbReference type="PROSITE" id="PS51186">
    <property type="entry name" value="GNAT"/>
    <property type="match status" value="1"/>
</dbReference>
<dbReference type="PANTHER" id="PTHR13355:SF11">
    <property type="entry name" value="GLUCOSAMINE 6-PHOSPHATE N-ACETYLTRANSFERASE"/>
    <property type="match status" value="1"/>
</dbReference>
<evidence type="ECO:0000313" key="3">
    <source>
        <dbReference type="Proteomes" id="UP000342249"/>
    </source>
</evidence>
<dbReference type="AlphaFoldDB" id="A0A5N7J844"/>
<dbReference type="PANTHER" id="PTHR13355">
    <property type="entry name" value="GLUCOSAMINE 6-PHOSPHATE N-ACETYLTRANSFERASE"/>
    <property type="match status" value="1"/>
</dbReference>
<evidence type="ECO:0000259" key="1">
    <source>
        <dbReference type="PROSITE" id="PS51186"/>
    </source>
</evidence>
<dbReference type="InterPro" id="IPR000182">
    <property type="entry name" value="GNAT_dom"/>
</dbReference>
<dbReference type="CDD" id="cd04301">
    <property type="entry name" value="NAT_SF"/>
    <property type="match status" value="1"/>
</dbReference>
<accession>A0A5N7J844</accession>